<reference evidence="1 2" key="1">
    <citation type="journal article" date="2021" name="BMC Genomics">
        <title>Datura genome reveals duplications of psychoactive alkaloid biosynthetic genes and high mutation rate following tissue culture.</title>
        <authorList>
            <person name="Rajewski A."/>
            <person name="Carter-House D."/>
            <person name="Stajich J."/>
            <person name="Litt A."/>
        </authorList>
    </citation>
    <scope>NUCLEOTIDE SEQUENCE [LARGE SCALE GENOMIC DNA]</scope>
    <source>
        <strain evidence="1">AR-01</strain>
    </source>
</reference>
<sequence length="108" mass="12299">MATTLLSPPSLSFYFQRLLINPLKLRSVTKNHRTENFGQKNLLQRALFLSYFCSNLALKHGIYRGGTTHSVTLPIWVKLSGLDFKYWSPKELSKIGVLIGMSTDFCEC</sequence>
<evidence type="ECO:0000313" key="1">
    <source>
        <dbReference type="EMBL" id="MCE5167020.1"/>
    </source>
</evidence>
<organism evidence="1 2">
    <name type="scientific">Datura stramonium</name>
    <name type="common">Jimsonweed</name>
    <name type="synonym">Common thornapple</name>
    <dbReference type="NCBI Taxonomy" id="4076"/>
    <lineage>
        <taxon>Eukaryota</taxon>
        <taxon>Viridiplantae</taxon>
        <taxon>Streptophyta</taxon>
        <taxon>Embryophyta</taxon>
        <taxon>Tracheophyta</taxon>
        <taxon>Spermatophyta</taxon>
        <taxon>Magnoliopsida</taxon>
        <taxon>eudicotyledons</taxon>
        <taxon>Gunneridae</taxon>
        <taxon>Pentapetalae</taxon>
        <taxon>asterids</taxon>
        <taxon>lamiids</taxon>
        <taxon>Solanales</taxon>
        <taxon>Solanaceae</taxon>
        <taxon>Solanoideae</taxon>
        <taxon>Datureae</taxon>
        <taxon>Datura</taxon>
    </lineage>
</organism>
<protein>
    <submittedName>
        <fullName evidence="1">Uncharacterized protein</fullName>
    </submittedName>
</protein>
<proteinExistence type="predicted"/>
<gene>
    <name evidence="1" type="ORF">HAX54_033942</name>
</gene>
<dbReference type="Proteomes" id="UP000823775">
    <property type="component" value="Unassembled WGS sequence"/>
</dbReference>
<evidence type="ECO:0000313" key="2">
    <source>
        <dbReference type="Proteomes" id="UP000823775"/>
    </source>
</evidence>
<accession>A0ABS8Y8L5</accession>
<name>A0ABS8Y8L5_DATST</name>
<dbReference type="EMBL" id="JACEIK010043659">
    <property type="protein sequence ID" value="MCE5167020.1"/>
    <property type="molecule type" value="Genomic_DNA"/>
</dbReference>
<keyword evidence="2" id="KW-1185">Reference proteome</keyword>
<comment type="caution">
    <text evidence="1">The sequence shown here is derived from an EMBL/GenBank/DDBJ whole genome shotgun (WGS) entry which is preliminary data.</text>
</comment>